<dbReference type="SUPFAM" id="SSF51735">
    <property type="entry name" value="NAD(P)-binding Rossmann-fold domains"/>
    <property type="match status" value="1"/>
</dbReference>
<keyword evidence="3" id="KW-1185">Reference proteome</keyword>
<reference evidence="2 3" key="1">
    <citation type="journal article" date="2019" name="Sci. Rep.">
        <title>Colletotrichum shisoi sp. nov., an anthracnose pathogen of Perilla frutescens in Japan: molecular phylogenetic, morphological and genomic evidence.</title>
        <authorList>
            <person name="Gan P."/>
            <person name="Tsushima A."/>
            <person name="Hiroyama R."/>
            <person name="Narusaka M."/>
            <person name="Takano Y."/>
            <person name="Narusaka Y."/>
            <person name="Kawaradani M."/>
            <person name="Damm U."/>
            <person name="Shirasu K."/>
        </authorList>
    </citation>
    <scope>NUCLEOTIDE SEQUENCE [LARGE SCALE GENOMIC DNA]</scope>
    <source>
        <strain evidence="2 3">PG-2018a</strain>
    </source>
</reference>
<comment type="caution">
    <text evidence="2">The sequence shown here is derived from an EMBL/GenBank/DDBJ whole genome shotgun (WGS) entry which is preliminary data.</text>
</comment>
<accession>A0A5Q4BM68</accession>
<gene>
    <name evidence="2" type="ORF">CSHISOI_07355</name>
</gene>
<evidence type="ECO:0000313" key="3">
    <source>
        <dbReference type="Proteomes" id="UP000326340"/>
    </source>
</evidence>
<evidence type="ECO:0000313" key="2">
    <source>
        <dbReference type="EMBL" id="TQN68083.1"/>
    </source>
</evidence>
<dbReference type="AlphaFoldDB" id="A0A5Q4BM68"/>
<dbReference type="EMBL" id="PUHP01000772">
    <property type="protein sequence ID" value="TQN68083.1"/>
    <property type="molecule type" value="Genomic_DNA"/>
</dbReference>
<feature type="region of interest" description="Disordered" evidence="1">
    <location>
        <begin position="95"/>
        <end position="155"/>
    </location>
</feature>
<name>A0A5Q4BM68_9PEZI</name>
<dbReference type="Proteomes" id="UP000326340">
    <property type="component" value="Unassembled WGS sequence"/>
</dbReference>
<proteinExistence type="predicted"/>
<feature type="compositionally biased region" description="Basic residues" evidence="1">
    <location>
        <begin position="105"/>
        <end position="119"/>
    </location>
</feature>
<protein>
    <submittedName>
        <fullName evidence="2">Uncharacterized protein</fullName>
    </submittedName>
</protein>
<organism evidence="2 3">
    <name type="scientific">Colletotrichum shisoi</name>
    <dbReference type="NCBI Taxonomy" id="2078593"/>
    <lineage>
        <taxon>Eukaryota</taxon>
        <taxon>Fungi</taxon>
        <taxon>Dikarya</taxon>
        <taxon>Ascomycota</taxon>
        <taxon>Pezizomycotina</taxon>
        <taxon>Sordariomycetes</taxon>
        <taxon>Hypocreomycetidae</taxon>
        <taxon>Glomerellales</taxon>
        <taxon>Glomerellaceae</taxon>
        <taxon>Colletotrichum</taxon>
        <taxon>Colletotrichum destructivum species complex</taxon>
    </lineage>
</organism>
<dbReference type="OrthoDB" id="10257049at2759"/>
<dbReference type="Gene3D" id="3.40.50.720">
    <property type="entry name" value="NAD(P)-binding Rossmann-like Domain"/>
    <property type="match status" value="1"/>
</dbReference>
<evidence type="ECO:0000256" key="1">
    <source>
        <dbReference type="SAM" id="MobiDB-lite"/>
    </source>
</evidence>
<dbReference type="InterPro" id="IPR036291">
    <property type="entry name" value="NAD(P)-bd_dom_sf"/>
</dbReference>
<sequence length="173" mass="18323">MARSIYLGADGKLCIKQVTGAREPQKSQALVSVSHSGVNLCDLNFFHVGPNYYITGFEFASTVGVAAIQLAKAAGFGHIFATASPKNHAALQKLGGPRAVSATRARSRPRISAPRRRRSGSCWPPPSTPSATDFAGPGVDPRRTSPALVASQPVSGRPWRVSLKARVHAARPQ</sequence>